<keyword evidence="3" id="KW-1185">Reference proteome</keyword>
<gene>
    <name evidence="2" type="ORF">CK556_01970</name>
</gene>
<reference evidence="2 3" key="1">
    <citation type="submission" date="2017-08" db="EMBL/GenBank/DDBJ databases">
        <title>Complete Genome Sequence of Mesoplasma chauliocola.</title>
        <authorList>
            <person name="Knight T.F.Jr."/>
            <person name="Citino T."/>
        </authorList>
    </citation>
    <scope>NUCLEOTIDE SEQUENCE [LARGE SCALE GENOMIC DNA]</scope>
    <source>
        <strain evidence="2 3">CHPA-2</strain>
    </source>
</reference>
<keyword evidence="1" id="KW-0472">Membrane</keyword>
<dbReference type="STRING" id="1336232.GCA_000518825_00385"/>
<sequence length="202" mass="24266">MESKFIIAICIIALYVVILLIVGLMSYLYSIKHKPYKTVNDDYRNEIKEFEKFKDELLNNLKPIKTKFELSDDEKILFIDELNISFNENVNKRNSKKEFDDEYDQFYKTLKKNYSLFKFKGKDNEYEKALVYLSNKRIVFDVNSQYKIVKIENILINESLVITLEKEFYKGVYLKTRSEEIKILTDDLKFNAIISRFRTENY</sequence>
<dbReference type="KEGG" id="mchc:CK556_01970"/>
<dbReference type="RefSeq" id="WP_027875379.1">
    <property type="nucleotide sequence ID" value="NZ_CP023173.1"/>
</dbReference>
<accession>A0A249SND5</accession>
<evidence type="ECO:0000313" key="2">
    <source>
        <dbReference type="EMBL" id="ASZ09122.1"/>
    </source>
</evidence>
<keyword evidence="1" id="KW-0812">Transmembrane</keyword>
<evidence type="ECO:0000256" key="1">
    <source>
        <dbReference type="SAM" id="Phobius"/>
    </source>
</evidence>
<dbReference type="AlphaFoldDB" id="A0A249SND5"/>
<feature type="transmembrane region" description="Helical" evidence="1">
    <location>
        <begin position="6"/>
        <end position="29"/>
    </location>
</feature>
<evidence type="ECO:0000313" key="3">
    <source>
        <dbReference type="Proteomes" id="UP000232229"/>
    </source>
</evidence>
<protein>
    <submittedName>
        <fullName evidence="2">Uncharacterized protein</fullName>
    </submittedName>
</protein>
<proteinExistence type="predicted"/>
<organism evidence="2 3">
    <name type="scientific">Mesoplasma chauliocola</name>
    <dbReference type="NCBI Taxonomy" id="216427"/>
    <lineage>
        <taxon>Bacteria</taxon>
        <taxon>Bacillati</taxon>
        <taxon>Mycoplasmatota</taxon>
        <taxon>Mollicutes</taxon>
        <taxon>Entomoplasmatales</taxon>
        <taxon>Entomoplasmataceae</taxon>
        <taxon>Mesoplasma</taxon>
    </lineage>
</organism>
<keyword evidence="1" id="KW-1133">Transmembrane helix</keyword>
<name>A0A249SND5_9MOLU</name>
<dbReference type="EMBL" id="CP023173">
    <property type="protein sequence ID" value="ASZ09122.1"/>
    <property type="molecule type" value="Genomic_DNA"/>
</dbReference>
<dbReference type="Proteomes" id="UP000232229">
    <property type="component" value="Chromosome"/>
</dbReference>